<comment type="caution">
    <text evidence="2">The sequence shown here is derived from an EMBL/GenBank/DDBJ whole genome shotgun (WGS) entry which is preliminary data.</text>
</comment>
<organism evidence="2 3">
    <name type="scientific">Trichinella patagoniensis</name>
    <dbReference type="NCBI Taxonomy" id="990121"/>
    <lineage>
        <taxon>Eukaryota</taxon>
        <taxon>Metazoa</taxon>
        <taxon>Ecdysozoa</taxon>
        <taxon>Nematoda</taxon>
        <taxon>Enoplea</taxon>
        <taxon>Dorylaimia</taxon>
        <taxon>Trichinellida</taxon>
        <taxon>Trichinellidae</taxon>
        <taxon>Trichinella</taxon>
    </lineage>
</organism>
<reference evidence="2 3" key="1">
    <citation type="submission" date="2015-01" db="EMBL/GenBank/DDBJ databases">
        <title>Evolution of Trichinella species and genotypes.</title>
        <authorList>
            <person name="Korhonen P.K."/>
            <person name="Edoardo P."/>
            <person name="Giuseppe L.R."/>
            <person name="Gasser R.B."/>
        </authorList>
    </citation>
    <scope>NUCLEOTIDE SEQUENCE [LARGE SCALE GENOMIC DNA]</scope>
    <source>
        <strain evidence="2">ISS2496</strain>
    </source>
</reference>
<name>A0A0V1ADS3_9BILA</name>
<gene>
    <name evidence="2" type="ORF">T12_1788</name>
</gene>
<feature type="region of interest" description="Disordered" evidence="1">
    <location>
        <begin position="1"/>
        <end position="34"/>
    </location>
</feature>
<feature type="compositionally biased region" description="Low complexity" evidence="1">
    <location>
        <begin position="25"/>
        <end position="34"/>
    </location>
</feature>
<evidence type="ECO:0000313" key="3">
    <source>
        <dbReference type="Proteomes" id="UP000054783"/>
    </source>
</evidence>
<protein>
    <submittedName>
        <fullName evidence="2">Uncharacterized protein</fullName>
    </submittedName>
</protein>
<dbReference type="EMBL" id="JYDQ01000006">
    <property type="protein sequence ID" value="KRY22976.1"/>
    <property type="molecule type" value="Genomic_DNA"/>
</dbReference>
<evidence type="ECO:0000256" key="1">
    <source>
        <dbReference type="SAM" id="MobiDB-lite"/>
    </source>
</evidence>
<evidence type="ECO:0000313" key="2">
    <source>
        <dbReference type="EMBL" id="KRY22976.1"/>
    </source>
</evidence>
<dbReference type="AlphaFoldDB" id="A0A0V1ADS3"/>
<keyword evidence="3" id="KW-1185">Reference proteome</keyword>
<dbReference type="Proteomes" id="UP000054783">
    <property type="component" value="Unassembled WGS sequence"/>
</dbReference>
<sequence length="67" mass="7259">MSGSGVIFHGVGGDQGTNSRRRRSPSLTSSGSLTPLPRYELRARSVLLPALYRSSLTISRMPPLRFG</sequence>
<accession>A0A0V1ADS3</accession>
<proteinExistence type="predicted"/>